<feature type="transmembrane region" description="Helical" evidence="2">
    <location>
        <begin position="229"/>
        <end position="247"/>
    </location>
</feature>
<dbReference type="GO" id="GO:0008237">
    <property type="term" value="F:metallopeptidase activity"/>
    <property type="evidence" value="ECO:0007669"/>
    <property type="project" value="UniProtKB-KW"/>
</dbReference>
<dbReference type="PANTHER" id="PTHR39430">
    <property type="entry name" value="MEMBRANE-ASSOCIATED PROTEASE-RELATED"/>
    <property type="match status" value="1"/>
</dbReference>
<feature type="compositionally biased region" description="Polar residues" evidence="1">
    <location>
        <begin position="1"/>
        <end position="11"/>
    </location>
</feature>
<keyword evidence="2" id="KW-0812">Transmembrane</keyword>
<dbReference type="GO" id="GO:0004175">
    <property type="term" value="F:endopeptidase activity"/>
    <property type="evidence" value="ECO:0007669"/>
    <property type="project" value="UniProtKB-ARBA"/>
</dbReference>
<feature type="transmembrane region" description="Helical" evidence="2">
    <location>
        <begin position="50"/>
        <end position="73"/>
    </location>
</feature>
<sequence>MTTHTLYESPQPSDPAWTQTAPAPAQPLAYHRQARATGHHRWWRPLVGTAVVFIGVTLVMLVVLIGSEIAGAVLDRPRNDDGDLVWGGIGDNALALLSIALWIPVVLLAARWVQRRPAGTVSSVTGGLRWRWLGLCLAVALPVAAASLGISLLLPESEVSGPELTWAGLSPFLLGLASICLLVPFQAAAEEYVFRGWLVQAVGAWCRSAWVAVIPQALLFAAAHGWGTPWGFADLVVFGLVTGLLTVRTGGLEAAIALHVLNNLLAMGVMSAIAGGLASEETAADMNWMMVAVDVPMVALYAAVVLWLARRRRHHTDVATTRP</sequence>
<dbReference type="EMBL" id="CP034539">
    <property type="protein sequence ID" value="AZQ36208.1"/>
    <property type="molecule type" value="Genomic_DNA"/>
</dbReference>
<accession>A0A3S9MB10</accession>
<feature type="transmembrane region" description="Helical" evidence="2">
    <location>
        <begin position="254"/>
        <end position="276"/>
    </location>
</feature>
<keyword evidence="2" id="KW-1133">Transmembrane helix</keyword>
<dbReference type="Proteomes" id="UP000280298">
    <property type="component" value="Chromosome"/>
</dbReference>
<keyword evidence="5" id="KW-1185">Reference proteome</keyword>
<evidence type="ECO:0000313" key="4">
    <source>
        <dbReference type="EMBL" id="AZQ36208.1"/>
    </source>
</evidence>
<feature type="transmembrane region" description="Helical" evidence="2">
    <location>
        <begin position="132"/>
        <end position="154"/>
    </location>
</feature>
<feature type="domain" description="CAAX prenyl protease 2/Lysostaphin resistance protein A-like" evidence="3">
    <location>
        <begin position="176"/>
        <end position="265"/>
    </location>
</feature>
<dbReference type="InterPro" id="IPR003675">
    <property type="entry name" value="Rce1/LyrA-like_dom"/>
</dbReference>
<feature type="transmembrane region" description="Helical" evidence="2">
    <location>
        <begin position="197"/>
        <end position="223"/>
    </location>
</feature>
<dbReference type="GO" id="GO:0006508">
    <property type="term" value="P:proteolysis"/>
    <property type="evidence" value="ECO:0007669"/>
    <property type="project" value="UniProtKB-KW"/>
</dbReference>
<feature type="transmembrane region" description="Helical" evidence="2">
    <location>
        <begin position="93"/>
        <end position="112"/>
    </location>
</feature>
<evidence type="ECO:0000313" key="5">
    <source>
        <dbReference type="Proteomes" id="UP000280298"/>
    </source>
</evidence>
<feature type="transmembrane region" description="Helical" evidence="2">
    <location>
        <begin position="166"/>
        <end position="185"/>
    </location>
</feature>
<keyword evidence="4" id="KW-0482">Metalloprotease</keyword>
<dbReference type="PANTHER" id="PTHR39430:SF1">
    <property type="entry name" value="PROTEASE"/>
    <property type="match status" value="1"/>
</dbReference>
<protein>
    <submittedName>
        <fullName evidence="4">CPBP family intramembrane metalloprotease</fullName>
    </submittedName>
</protein>
<dbReference type="RefSeq" id="WP_126393664.1">
    <property type="nucleotide sequence ID" value="NZ_CP034539.1"/>
</dbReference>
<feature type="region of interest" description="Disordered" evidence="1">
    <location>
        <begin position="1"/>
        <end position="22"/>
    </location>
</feature>
<organism evidence="4 5">
    <name type="scientific">Streptomyces cyaneochromogenes</name>
    <dbReference type="NCBI Taxonomy" id="2496836"/>
    <lineage>
        <taxon>Bacteria</taxon>
        <taxon>Bacillati</taxon>
        <taxon>Actinomycetota</taxon>
        <taxon>Actinomycetes</taxon>
        <taxon>Kitasatosporales</taxon>
        <taxon>Streptomycetaceae</taxon>
        <taxon>Streptomyces</taxon>
    </lineage>
</organism>
<evidence type="ECO:0000259" key="3">
    <source>
        <dbReference type="Pfam" id="PF02517"/>
    </source>
</evidence>
<dbReference type="Pfam" id="PF02517">
    <property type="entry name" value="Rce1-like"/>
    <property type="match status" value="1"/>
</dbReference>
<evidence type="ECO:0000256" key="1">
    <source>
        <dbReference type="SAM" id="MobiDB-lite"/>
    </source>
</evidence>
<evidence type="ECO:0000256" key="2">
    <source>
        <dbReference type="SAM" id="Phobius"/>
    </source>
</evidence>
<keyword evidence="4" id="KW-0378">Hydrolase</keyword>
<dbReference type="AlphaFoldDB" id="A0A3S9MB10"/>
<gene>
    <name evidence="4" type="ORF">EJ357_24270</name>
</gene>
<keyword evidence="4" id="KW-0645">Protease</keyword>
<dbReference type="KEGG" id="scya:EJ357_24270"/>
<name>A0A3S9MB10_9ACTN</name>
<dbReference type="OrthoDB" id="2680086at2"/>
<feature type="transmembrane region" description="Helical" evidence="2">
    <location>
        <begin position="288"/>
        <end position="309"/>
    </location>
</feature>
<reference evidence="4 5" key="1">
    <citation type="journal article" date="2019" name="Int. J. Syst. Evol. Microbiol.">
        <title>Streptomyces cyaneochromogenes sp. nov., a blue pigment-producing actinomycete from manganese-contaminated soil.</title>
        <authorList>
            <person name="Tang X."/>
            <person name="Zhao J."/>
            <person name="Li K."/>
            <person name="Chen Z."/>
            <person name="Sun Y."/>
            <person name="Gao J."/>
        </authorList>
    </citation>
    <scope>NUCLEOTIDE SEQUENCE [LARGE SCALE GENOMIC DNA]</scope>
    <source>
        <strain evidence="4 5">MK-45</strain>
    </source>
</reference>
<proteinExistence type="predicted"/>
<dbReference type="GO" id="GO:0080120">
    <property type="term" value="P:CAAX-box protein maturation"/>
    <property type="evidence" value="ECO:0007669"/>
    <property type="project" value="UniProtKB-ARBA"/>
</dbReference>
<keyword evidence="2" id="KW-0472">Membrane</keyword>